<gene>
    <name evidence="1" type="ORF">FKW44_005049</name>
</gene>
<name>A0A7T8KBE5_CALRO</name>
<reference evidence="2" key="1">
    <citation type="submission" date="2021-01" db="EMBL/GenBank/DDBJ databases">
        <title>Caligus Genome Assembly.</title>
        <authorList>
            <person name="Gallardo-Escarate C."/>
        </authorList>
    </citation>
    <scope>NUCLEOTIDE SEQUENCE [LARGE SCALE GENOMIC DNA]</scope>
</reference>
<keyword evidence="2" id="KW-1185">Reference proteome</keyword>
<organism evidence="1 2">
    <name type="scientific">Caligus rogercresseyi</name>
    <name type="common">Sea louse</name>
    <dbReference type="NCBI Taxonomy" id="217165"/>
    <lineage>
        <taxon>Eukaryota</taxon>
        <taxon>Metazoa</taxon>
        <taxon>Ecdysozoa</taxon>
        <taxon>Arthropoda</taxon>
        <taxon>Crustacea</taxon>
        <taxon>Multicrustacea</taxon>
        <taxon>Hexanauplia</taxon>
        <taxon>Copepoda</taxon>
        <taxon>Siphonostomatoida</taxon>
        <taxon>Caligidae</taxon>
        <taxon>Caligus</taxon>
    </lineage>
</organism>
<dbReference type="Proteomes" id="UP000595437">
    <property type="component" value="Chromosome 3"/>
</dbReference>
<dbReference type="AlphaFoldDB" id="A0A7T8KBE5"/>
<dbReference type="EMBL" id="CP045892">
    <property type="protein sequence ID" value="QQP52797.1"/>
    <property type="molecule type" value="Genomic_DNA"/>
</dbReference>
<evidence type="ECO:0000313" key="2">
    <source>
        <dbReference type="Proteomes" id="UP000595437"/>
    </source>
</evidence>
<sequence>MPINATDEDKELHWTKAIIDDSYNEQLLVLSLSNKSVINQTGDYEAMAEDLDSVFEGMEDAPRSLKAM</sequence>
<protein>
    <submittedName>
        <fullName evidence="1">Uncharacterized protein</fullName>
    </submittedName>
</protein>
<accession>A0A7T8KBE5</accession>
<proteinExistence type="predicted"/>
<evidence type="ECO:0000313" key="1">
    <source>
        <dbReference type="EMBL" id="QQP52797.1"/>
    </source>
</evidence>